<accession>A0A9K3LQC7</accession>
<dbReference type="SMART" id="SM00506">
    <property type="entry name" value="A1pp"/>
    <property type="match status" value="1"/>
</dbReference>
<dbReference type="Proteomes" id="UP000693970">
    <property type="component" value="Unassembled WGS sequence"/>
</dbReference>
<name>A0A9K3LQC7_9STRA</name>
<sequence>MNKELYHRERENSSNCVGEIRHIRPGDISIPFLRRFRSQSIAIEVLLKVVFSSQTFLAFTNNMKIVHGDLLSMAQQGDFDVIIHGCNCFNTMGAGIAKSIKQNFPSAYKADCQTREGNPDKLGTYSSAEVFCHPRLPGQRGQSMHDELEIQHHKLTVVNAYTQYGWKPTIKTNRRGQRVHVMPVNYDAIRLAFRNIKQEFSGRRLGYPKIGAGLAGGNWDIIARIIDEELRGEDHTLVVYQP</sequence>
<dbReference type="PANTHER" id="PTHR12521">
    <property type="entry name" value="PROTEIN C6ORF130"/>
    <property type="match status" value="1"/>
</dbReference>
<evidence type="ECO:0000259" key="1">
    <source>
        <dbReference type="PROSITE" id="PS51154"/>
    </source>
</evidence>
<dbReference type="AlphaFoldDB" id="A0A9K3LQC7"/>
<proteinExistence type="predicted"/>
<gene>
    <name evidence="2" type="ORF">IV203_037898</name>
</gene>
<keyword evidence="3" id="KW-1185">Reference proteome</keyword>
<comment type="caution">
    <text evidence="2">The sequence shown here is derived from an EMBL/GenBank/DDBJ whole genome shotgun (WGS) entry which is preliminary data.</text>
</comment>
<dbReference type="OrthoDB" id="10257307at2759"/>
<organism evidence="2 3">
    <name type="scientific">Nitzschia inconspicua</name>
    <dbReference type="NCBI Taxonomy" id="303405"/>
    <lineage>
        <taxon>Eukaryota</taxon>
        <taxon>Sar</taxon>
        <taxon>Stramenopiles</taxon>
        <taxon>Ochrophyta</taxon>
        <taxon>Bacillariophyta</taxon>
        <taxon>Bacillariophyceae</taxon>
        <taxon>Bacillariophycidae</taxon>
        <taxon>Bacillariales</taxon>
        <taxon>Bacillariaceae</taxon>
        <taxon>Nitzschia</taxon>
    </lineage>
</organism>
<reference evidence="2" key="1">
    <citation type="journal article" date="2021" name="Sci. Rep.">
        <title>Diploid genomic architecture of Nitzschia inconspicua, an elite biomass production diatom.</title>
        <authorList>
            <person name="Oliver A."/>
            <person name="Podell S."/>
            <person name="Pinowska A."/>
            <person name="Traller J.C."/>
            <person name="Smith S.R."/>
            <person name="McClure R."/>
            <person name="Beliaev A."/>
            <person name="Bohutskyi P."/>
            <person name="Hill E.A."/>
            <person name="Rabines A."/>
            <person name="Zheng H."/>
            <person name="Allen L.Z."/>
            <person name="Kuo A."/>
            <person name="Grigoriev I.V."/>
            <person name="Allen A.E."/>
            <person name="Hazlebeck D."/>
            <person name="Allen E.E."/>
        </authorList>
    </citation>
    <scope>NUCLEOTIDE SEQUENCE</scope>
    <source>
        <strain evidence="2">Hildebrandi</strain>
    </source>
</reference>
<dbReference type="InterPro" id="IPR050892">
    <property type="entry name" value="ADP-ribose_metab_enzymes"/>
</dbReference>
<reference evidence="2" key="2">
    <citation type="submission" date="2021-04" db="EMBL/GenBank/DDBJ databases">
        <authorList>
            <person name="Podell S."/>
        </authorList>
    </citation>
    <scope>NUCLEOTIDE SEQUENCE</scope>
    <source>
        <strain evidence="2">Hildebrandi</strain>
    </source>
</reference>
<dbReference type="InterPro" id="IPR002589">
    <property type="entry name" value="Macro_dom"/>
</dbReference>
<dbReference type="GO" id="GO:0140291">
    <property type="term" value="P:peptidyl-glutamate ADP-deribosylation"/>
    <property type="evidence" value="ECO:0007669"/>
    <property type="project" value="TreeGrafter"/>
</dbReference>
<evidence type="ECO:0000313" key="2">
    <source>
        <dbReference type="EMBL" id="KAG7364696.1"/>
    </source>
</evidence>
<feature type="domain" description="Macro" evidence="1">
    <location>
        <begin position="50"/>
        <end position="242"/>
    </location>
</feature>
<dbReference type="PANTHER" id="PTHR12521:SF0">
    <property type="entry name" value="ADP-RIBOSE GLYCOHYDROLASE OARD1"/>
    <property type="match status" value="1"/>
</dbReference>
<protein>
    <submittedName>
        <fullName evidence="2">Macro domain containing protein</fullName>
    </submittedName>
</protein>
<dbReference type="PROSITE" id="PS51154">
    <property type="entry name" value="MACRO"/>
    <property type="match status" value="1"/>
</dbReference>
<evidence type="ECO:0000313" key="3">
    <source>
        <dbReference type="Proteomes" id="UP000693970"/>
    </source>
</evidence>
<dbReference type="EMBL" id="JAGRRH010000009">
    <property type="protein sequence ID" value="KAG7364696.1"/>
    <property type="molecule type" value="Genomic_DNA"/>
</dbReference>